<evidence type="ECO:0000256" key="5">
    <source>
        <dbReference type="ARBA" id="ARBA00023235"/>
    </source>
</evidence>
<dbReference type="PROSITE" id="PS50198">
    <property type="entry name" value="PPIC_PPIASE_2"/>
    <property type="match status" value="1"/>
</dbReference>
<evidence type="ECO:0000256" key="6">
    <source>
        <dbReference type="PROSITE-ProRule" id="PRU00278"/>
    </source>
</evidence>
<reference evidence="9 10" key="1">
    <citation type="submission" date="2018-06" db="EMBL/GenBank/DDBJ databases">
        <title>Complete genome of Desulfovibrio indonesiensis P37SLT.</title>
        <authorList>
            <person name="Crispim J.S."/>
            <person name="Vidigal P.M.P."/>
            <person name="Silva L.C.F."/>
            <person name="Laguardia C.N."/>
            <person name="Araujo L.C."/>
            <person name="Dias R.S."/>
            <person name="Sousa M.P."/>
            <person name="Paula S.O."/>
            <person name="Silva C."/>
        </authorList>
    </citation>
    <scope>NUCLEOTIDE SEQUENCE [LARGE SCALE GENOMIC DNA]</scope>
    <source>
        <strain evidence="9 10">P37SLT</strain>
    </source>
</reference>
<dbReference type="Proteomes" id="UP000448292">
    <property type="component" value="Unassembled WGS sequence"/>
</dbReference>
<name>A0A7M3MC23_9BACT</name>
<evidence type="ECO:0000256" key="3">
    <source>
        <dbReference type="ARBA" id="ARBA00022729"/>
    </source>
</evidence>
<evidence type="ECO:0000256" key="7">
    <source>
        <dbReference type="SAM" id="MobiDB-lite"/>
    </source>
</evidence>
<evidence type="ECO:0000259" key="8">
    <source>
        <dbReference type="PROSITE" id="PS50198"/>
    </source>
</evidence>
<dbReference type="InterPro" id="IPR027304">
    <property type="entry name" value="Trigger_fact/SurA_dom_sf"/>
</dbReference>
<comment type="caution">
    <text evidence="9">The sequence shown here is derived from an EMBL/GenBank/DDBJ whole genome shotgun (WGS) entry which is preliminary data.</text>
</comment>
<feature type="region of interest" description="Disordered" evidence="7">
    <location>
        <begin position="314"/>
        <end position="353"/>
    </location>
</feature>
<dbReference type="Pfam" id="PF00639">
    <property type="entry name" value="Rotamase"/>
    <property type="match status" value="1"/>
</dbReference>
<dbReference type="SUPFAM" id="SSF109998">
    <property type="entry name" value="Triger factor/SurA peptide-binding domain-like"/>
    <property type="match status" value="1"/>
</dbReference>
<dbReference type="Pfam" id="PF13624">
    <property type="entry name" value="SurA_N_3"/>
    <property type="match status" value="1"/>
</dbReference>
<proteinExistence type="predicted"/>
<dbReference type="PANTHER" id="PTHR47245">
    <property type="entry name" value="PEPTIDYLPROLYL ISOMERASE"/>
    <property type="match status" value="1"/>
</dbReference>
<dbReference type="EC" id="5.2.1.8" evidence="2"/>
<dbReference type="EMBL" id="QMIE01000014">
    <property type="protein sequence ID" value="TVM15862.1"/>
    <property type="molecule type" value="Genomic_DNA"/>
</dbReference>
<evidence type="ECO:0000256" key="2">
    <source>
        <dbReference type="ARBA" id="ARBA00013194"/>
    </source>
</evidence>
<evidence type="ECO:0000256" key="4">
    <source>
        <dbReference type="ARBA" id="ARBA00023110"/>
    </source>
</evidence>
<dbReference type="SUPFAM" id="SSF54534">
    <property type="entry name" value="FKBP-like"/>
    <property type="match status" value="1"/>
</dbReference>
<evidence type="ECO:0000313" key="9">
    <source>
        <dbReference type="EMBL" id="TVM15862.1"/>
    </source>
</evidence>
<dbReference type="InterPro" id="IPR000297">
    <property type="entry name" value="PPIase_PpiC"/>
</dbReference>
<organism evidence="9 10">
    <name type="scientific">Oceanidesulfovibrio indonesiensis</name>
    <dbReference type="NCBI Taxonomy" id="54767"/>
    <lineage>
        <taxon>Bacteria</taxon>
        <taxon>Pseudomonadati</taxon>
        <taxon>Thermodesulfobacteriota</taxon>
        <taxon>Desulfovibrionia</taxon>
        <taxon>Desulfovibrionales</taxon>
        <taxon>Desulfovibrionaceae</taxon>
        <taxon>Oceanidesulfovibrio</taxon>
    </lineage>
</organism>
<dbReference type="PANTHER" id="PTHR47245:SF1">
    <property type="entry name" value="FOLDASE PROTEIN PRSA"/>
    <property type="match status" value="1"/>
</dbReference>
<keyword evidence="5 6" id="KW-0413">Isomerase</keyword>
<gene>
    <name evidence="9" type="ORF">DPQ33_14250</name>
</gene>
<evidence type="ECO:0000256" key="1">
    <source>
        <dbReference type="ARBA" id="ARBA00000971"/>
    </source>
</evidence>
<keyword evidence="3" id="KW-0732">Signal</keyword>
<sequence>MMRRHTGSGSALRRIYVREFLVSVFLAALASLVVASSPARAAEVIDGIAAVVNGEIITLGDLDKELEERMAEAQVPEGYSMAEIRDRGRRMLLESMINDILVRQEAERLGLDVSRVDIENTIRRIREEQGLTVEEFRNQLALRNMTREKYADTIRNQLRKQRLIGYMVHQRVAVSDRELAEHIQRSSMGSSGMDDYGLEEMQRAMGFGDTAPLDAAPQVGQPGAKVSLSIIIVGSQQAAEKLRAEVASGQRDFAAAAKELSQGPGADEGGSLGEISLSELGAPIRQAVSNIAPGEVSDVFELAEQYAFVKLHSAPESGQTASESESEPAKTEPRGASVSQETESSPDAVLSRYSKSEIEQLRERLRQQKLEARFSQYMQQLRDKAVIRINL</sequence>
<dbReference type="GO" id="GO:0003755">
    <property type="term" value="F:peptidyl-prolyl cis-trans isomerase activity"/>
    <property type="evidence" value="ECO:0007669"/>
    <property type="project" value="UniProtKB-KW"/>
</dbReference>
<dbReference type="Gene3D" id="3.10.50.40">
    <property type="match status" value="1"/>
</dbReference>
<feature type="domain" description="PpiC" evidence="8">
    <location>
        <begin position="223"/>
        <end position="313"/>
    </location>
</feature>
<evidence type="ECO:0000313" key="10">
    <source>
        <dbReference type="Proteomes" id="UP000448292"/>
    </source>
</evidence>
<dbReference type="OrthoDB" id="14196at2"/>
<keyword evidence="10" id="KW-1185">Reference proteome</keyword>
<dbReference type="AlphaFoldDB" id="A0A7M3MC23"/>
<dbReference type="InterPro" id="IPR050245">
    <property type="entry name" value="PrsA_foldase"/>
</dbReference>
<accession>A0A7M3MC23</accession>
<keyword evidence="4 6" id="KW-0697">Rotamase</keyword>
<comment type="catalytic activity">
    <reaction evidence="1">
        <text>[protein]-peptidylproline (omega=180) = [protein]-peptidylproline (omega=0)</text>
        <dbReference type="Rhea" id="RHEA:16237"/>
        <dbReference type="Rhea" id="RHEA-COMP:10747"/>
        <dbReference type="Rhea" id="RHEA-COMP:10748"/>
        <dbReference type="ChEBI" id="CHEBI:83833"/>
        <dbReference type="ChEBI" id="CHEBI:83834"/>
        <dbReference type="EC" id="5.2.1.8"/>
    </reaction>
</comment>
<dbReference type="Gene3D" id="1.10.4030.10">
    <property type="entry name" value="Porin chaperone SurA, peptide-binding domain"/>
    <property type="match status" value="1"/>
</dbReference>
<protein>
    <recommendedName>
        <fullName evidence="2">peptidylprolyl isomerase</fullName>
        <ecNumber evidence="2">5.2.1.8</ecNumber>
    </recommendedName>
</protein>
<dbReference type="InterPro" id="IPR046357">
    <property type="entry name" value="PPIase_dom_sf"/>
</dbReference>